<protein>
    <submittedName>
        <fullName evidence="2">RHTO0S06e05754g1_1</fullName>
    </submittedName>
</protein>
<feature type="region of interest" description="Disordered" evidence="1">
    <location>
        <begin position="227"/>
        <end position="272"/>
    </location>
</feature>
<organism evidence="2">
    <name type="scientific">Rhodotorula toruloides</name>
    <name type="common">Yeast</name>
    <name type="synonym">Rhodosporidium toruloides</name>
    <dbReference type="NCBI Taxonomy" id="5286"/>
    <lineage>
        <taxon>Eukaryota</taxon>
        <taxon>Fungi</taxon>
        <taxon>Dikarya</taxon>
        <taxon>Basidiomycota</taxon>
        <taxon>Pucciniomycotina</taxon>
        <taxon>Microbotryomycetes</taxon>
        <taxon>Sporidiobolales</taxon>
        <taxon>Sporidiobolaceae</taxon>
        <taxon>Rhodotorula</taxon>
    </lineage>
</organism>
<dbReference type="AlphaFoldDB" id="A0A061AVT5"/>
<proteinExistence type="predicted"/>
<reference evidence="2" key="1">
    <citation type="journal article" date="2014" name="Genome Announc.">
        <title>Draft genome sequence of Rhodosporidium toruloides CECT1137, an oleaginous yeast of biotechnological interest.</title>
        <authorList>
            <person name="Morin N."/>
            <person name="Calcas X."/>
            <person name="Devillers H."/>
            <person name="Durrens P."/>
            <person name="Sherman D.J."/>
            <person name="Nicaud J.-M."/>
            <person name="Neuveglise C."/>
        </authorList>
    </citation>
    <scope>NUCLEOTIDE SEQUENCE</scope>
    <source>
        <strain evidence="2">CECT1137</strain>
    </source>
</reference>
<feature type="compositionally biased region" description="Acidic residues" evidence="1">
    <location>
        <begin position="240"/>
        <end position="256"/>
    </location>
</feature>
<dbReference type="InterPro" id="IPR011333">
    <property type="entry name" value="SKP1/BTB/POZ_sf"/>
</dbReference>
<sequence length="408" mass="45894">MAEATLPPRRIVSFPGAQGTAAVESTDHLSLVFDVELDLSDPQLRATFPLPKDEVPLRGDWACKVFWRGDELVCAIRHGDLPHGALGWRTFWRGGLWWRDTGSGGAICRYGYDRSRDPRPNKDDAGVLFTGLDLTVPREAFKSASTHSNGVYTSETHRQYRIVFELRQDKRCPTLNPAGVLNRLPDLELGPYARDARSDFLVRLSPYFKTLLASGFAESVSVPSKRARRTWDKPLSTADELGDEDVQDSDDDTDELYIEKHPPQPQTADDEAKGAYKEIKITKTAFSTYRAVLAYLRTGHIAFAPLSSSDPIDKDTSKSFRRECIEDAVDDDPTLPYPVSPKSTYRLAHLLELPRLQSQCLAELEERLTVYSAPHELFDGASVCYDAWRRTIITFVAEHWRDVKGSSN</sequence>
<name>A0A061AVT5_RHOTO</name>
<gene>
    <name evidence="2" type="ORF">RHTO0S_06e05754g</name>
</gene>
<dbReference type="OrthoDB" id="2529262at2759"/>
<evidence type="ECO:0000313" key="2">
    <source>
        <dbReference type="EMBL" id="CDR41761.1"/>
    </source>
</evidence>
<dbReference type="EMBL" id="LK052941">
    <property type="protein sequence ID" value="CDR41761.1"/>
    <property type="molecule type" value="Genomic_DNA"/>
</dbReference>
<accession>A0A061AVT5</accession>
<evidence type="ECO:0000256" key="1">
    <source>
        <dbReference type="SAM" id="MobiDB-lite"/>
    </source>
</evidence>
<dbReference type="Gene3D" id="3.30.710.10">
    <property type="entry name" value="Potassium Channel Kv1.1, Chain A"/>
    <property type="match status" value="1"/>
</dbReference>